<sequence>MAVGGDIRAEHDLETRYLNDEPPDDDPNIAIRLSEPKVRATIQAGLFGKQPVYMITGVKIARGLAVRNERSTRVGGGPGSTLPVMESVSVGGELRGERRDAKANAFKGGKEDIVFAYQLHVIRLKGRKKNMVVGVFESEAALLHGEEVPSGLDVEGATIGMATAEEIREISDDEDTGIETCEVLDADGLKCVCIVATHE</sequence>
<dbReference type="Proteomes" id="UP001408356">
    <property type="component" value="Unassembled WGS sequence"/>
</dbReference>
<organism evidence="1 2">
    <name type="scientific">Seiridium unicorne</name>
    <dbReference type="NCBI Taxonomy" id="138068"/>
    <lineage>
        <taxon>Eukaryota</taxon>
        <taxon>Fungi</taxon>
        <taxon>Dikarya</taxon>
        <taxon>Ascomycota</taxon>
        <taxon>Pezizomycotina</taxon>
        <taxon>Sordariomycetes</taxon>
        <taxon>Xylariomycetidae</taxon>
        <taxon>Amphisphaeriales</taxon>
        <taxon>Sporocadaceae</taxon>
        <taxon>Seiridium</taxon>
    </lineage>
</organism>
<gene>
    <name evidence="1" type="ORF">SUNI508_04574</name>
</gene>
<protein>
    <submittedName>
        <fullName evidence="1">Uncharacterized protein</fullName>
    </submittedName>
</protein>
<evidence type="ECO:0000313" key="1">
    <source>
        <dbReference type="EMBL" id="KAK9422907.1"/>
    </source>
</evidence>
<keyword evidence="2" id="KW-1185">Reference proteome</keyword>
<comment type="caution">
    <text evidence="1">The sequence shown here is derived from an EMBL/GenBank/DDBJ whole genome shotgun (WGS) entry which is preliminary data.</text>
</comment>
<dbReference type="EMBL" id="JARVKF010000101">
    <property type="protein sequence ID" value="KAK9422907.1"/>
    <property type="molecule type" value="Genomic_DNA"/>
</dbReference>
<proteinExistence type="predicted"/>
<evidence type="ECO:0000313" key="2">
    <source>
        <dbReference type="Proteomes" id="UP001408356"/>
    </source>
</evidence>
<reference evidence="1 2" key="1">
    <citation type="journal article" date="2024" name="J. Plant Pathol.">
        <title>Sequence and assembly of the genome of Seiridium unicorne, isolate CBS 538.82, causal agent of cypress canker disease.</title>
        <authorList>
            <person name="Scali E."/>
            <person name="Rocca G.D."/>
            <person name="Danti R."/>
            <person name="Garbelotto M."/>
            <person name="Barberini S."/>
            <person name="Baroncelli R."/>
            <person name="Emiliani G."/>
        </authorList>
    </citation>
    <scope>NUCLEOTIDE SEQUENCE [LARGE SCALE GENOMIC DNA]</scope>
    <source>
        <strain evidence="1 2">BM-138-508</strain>
    </source>
</reference>
<accession>A0ABR2V7P9</accession>
<name>A0ABR2V7P9_9PEZI</name>